<dbReference type="EMBL" id="WOYG01000001">
    <property type="protein sequence ID" value="NLV10377.1"/>
    <property type="molecule type" value="Genomic_DNA"/>
</dbReference>
<dbReference type="Gene3D" id="3.50.50.60">
    <property type="entry name" value="FAD/NAD(P)-binding domain"/>
    <property type="match status" value="1"/>
</dbReference>
<dbReference type="PROSITE" id="PS00504">
    <property type="entry name" value="FRD_SDH_FAD_BINDING"/>
    <property type="match status" value="1"/>
</dbReference>
<dbReference type="PRINTS" id="PR00368">
    <property type="entry name" value="FADPNR"/>
</dbReference>
<dbReference type="InterPro" id="IPR036188">
    <property type="entry name" value="FAD/NAD-bd_sf"/>
</dbReference>
<evidence type="ECO:0000313" key="15">
    <source>
        <dbReference type="EMBL" id="NLV10377.1"/>
    </source>
</evidence>
<dbReference type="FunFam" id="3.90.700.10:FF:000001">
    <property type="entry name" value="Mitochondrial succinate dehydrogenase flavoprotein subunit"/>
    <property type="match status" value="1"/>
</dbReference>
<evidence type="ECO:0000256" key="9">
    <source>
        <dbReference type="ARBA" id="ARBA00023002"/>
    </source>
</evidence>
<dbReference type="SUPFAM" id="SSF51905">
    <property type="entry name" value="FAD/NAD(P)-binding domain"/>
    <property type="match status" value="1"/>
</dbReference>
<proteinExistence type="inferred from homology"/>
<feature type="compositionally biased region" description="Basic and acidic residues" evidence="12">
    <location>
        <begin position="455"/>
        <end position="471"/>
    </location>
</feature>
<dbReference type="InterPro" id="IPR003953">
    <property type="entry name" value="FAD-dep_OxRdtase_2_FAD-bd"/>
</dbReference>
<evidence type="ECO:0000256" key="11">
    <source>
        <dbReference type="PIRSR" id="PIRSR000171-1"/>
    </source>
</evidence>
<evidence type="ECO:0000256" key="6">
    <source>
        <dbReference type="ARBA" id="ARBA00022630"/>
    </source>
</evidence>
<dbReference type="EC" id="1.3.5.1" evidence="4"/>
<keyword evidence="8" id="KW-0249">Electron transport</keyword>
<feature type="region of interest" description="Disordered" evidence="12">
    <location>
        <begin position="401"/>
        <end position="471"/>
    </location>
</feature>
<dbReference type="InterPro" id="IPR003952">
    <property type="entry name" value="FRD_SDH_FAD_BS"/>
</dbReference>
<evidence type="ECO:0000256" key="5">
    <source>
        <dbReference type="ARBA" id="ARBA00022448"/>
    </source>
</evidence>
<dbReference type="Gene3D" id="1.20.58.100">
    <property type="entry name" value="Fumarate reductase/succinate dehydrogenase flavoprotein-like, C-terminal domain"/>
    <property type="match status" value="1"/>
</dbReference>
<accession>A0A847UDS5</accession>
<evidence type="ECO:0000256" key="4">
    <source>
        <dbReference type="ARBA" id="ARBA00012792"/>
    </source>
</evidence>
<comment type="similarity">
    <text evidence="3">Belongs to the FAD-dependent oxidoreductase 2 family. FRD/SDH subfamily.</text>
</comment>
<evidence type="ECO:0000256" key="7">
    <source>
        <dbReference type="ARBA" id="ARBA00022827"/>
    </source>
</evidence>
<comment type="subcellular location">
    <subcellularLocation>
        <location evidence="2">Membrane</location>
        <topology evidence="2">Peripheral membrane protein</topology>
    </subcellularLocation>
</comment>
<feature type="compositionally biased region" description="Basic and acidic residues" evidence="12">
    <location>
        <begin position="402"/>
        <end position="421"/>
    </location>
</feature>
<sequence length="625" mass="68667">MHEHDVIVVGAGGAGLRAAIAADEEGADVALVTKLHPVRSHTGAAEGGINAALREGDDWELHAYDTMKGSDYLGDAPAIDTFAQDAPEEVVQIEHWGMPFSREDDGRVSQRPFGGMSFPRTTYAGAETGHHLLHTMYEQVVKRGIEVYDEWYVTNLAVTDHDDPEDRHCHGAVAYEIATGNVEGFWARDGVILATGGLGQAFDHTTNAVANTGDGCAMAYRAGVPLEDMEMIQFHPTTLPSTGVLISEGVRGEGGILYNDDEERFMFEHGYANNDGELASRDVVSRAELTEVNAGRGIEDEYVDLDMRHLGEERILDRLENILHLAEDFEGVDGLDEPMPVKPGQHYAMGGIETDENGETCISGLYAAGETACVSLHGANRLGGNALPELLVFGARAGHHAAGKDMKTAEIETGRSAKSEDGDVSPPVQPGAIQTGDGDVAADGGERSNGSRSSSDLRADGAMVEPKETLEHTVQQERERIETLLEADGINHAEVRSNVQETMTENVNVFREEESLNDALRDLRRARERYEDVAVADPSRTYNTDLIHTIETRNILDVAEAITLGALAREEFRGAHWRAEYQERRDEEWIKHTMLAWDDGTPELYYKPVLLESQWKEYEPKERSY</sequence>
<dbReference type="PANTHER" id="PTHR11632">
    <property type="entry name" value="SUCCINATE DEHYDROGENASE 2 FLAVOPROTEIN SUBUNIT"/>
    <property type="match status" value="1"/>
</dbReference>
<dbReference type="Proteomes" id="UP000608662">
    <property type="component" value="Unassembled WGS sequence"/>
</dbReference>
<keyword evidence="10" id="KW-0472">Membrane</keyword>
<dbReference type="GO" id="GO:0008177">
    <property type="term" value="F:succinate dehydrogenase (quinone) activity"/>
    <property type="evidence" value="ECO:0007669"/>
    <property type="project" value="UniProtKB-EC"/>
</dbReference>
<evidence type="ECO:0000256" key="12">
    <source>
        <dbReference type="SAM" id="MobiDB-lite"/>
    </source>
</evidence>
<dbReference type="InterPro" id="IPR027477">
    <property type="entry name" value="Succ_DH/fumarate_Rdtase_cat_sf"/>
</dbReference>
<feature type="domain" description="Fumarate reductase/succinate dehydrogenase flavoprotein-like C-terminal" evidence="14">
    <location>
        <begin position="496"/>
        <end position="625"/>
    </location>
</feature>
<dbReference type="PANTHER" id="PTHR11632:SF51">
    <property type="entry name" value="SUCCINATE DEHYDROGENASE [UBIQUINONE] FLAVOPROTEIN SUBUNIT, MITOCHONDRIAL"/>
    <property type="match status" value="1"/>
</dbReference>
<gene>
    <name evidence="15" type="ORF">GOC74_10595</name>
</gene>
<feature type="domain" description="FAD-dependent oxidoreductase 2 FAD-binding" evidence="13">
    <location>
        <begin position="5"/>
        <end position="387"/>
    </location>
</feature>
<dbReference type="InterPro" id="IPR015939">
    <property type="entry name" value="Fum_Rdtase/Succ_DH_flav-like_C"/>
</dbReference>
<dbReference type="PIRSF" id="PIRSF000171">
    <property type="entry name" value="SDHA_APRA_LASPO"/>
    <property type="match status" value="1"/>
</dbReference>
<evidence type="ECO:0000256" key="2">
    <source>
        <dbReference type="ARBA" id="ARBA00004170"/>
    </source>
</evidence>
<evidence type="ECO:0000259" key="14">
    <source>
        <dbReference type="Pfam" id="PF02910"/>
    </source>
</evidence>
<dbReference type="Pfam" id="PF02910">
    <property type="entry name" value="Succ_DH_flav_C"/>
    <property type="match status" value="1"/>
</dbReference>
<dbReference type="PRINTS" id="PR00411">
    <property type="entry name" value="PNDRDTASEI"/>
</dbReference>
<dbReference type="SUPFAM" id="SSF46977">
    <property type="entry name" value="Succinate dehydrogenase/fumarate reductase flavoprotein C-terminal domain"/>
    <property type="match status" value="1"/>
</dbReference>
<evidence type="ECO:0000313" key="16">
    <source>
        <dbReference type="Proteomes" id="UP000608662"/>
    </source>
</evidence>
<evidence type="ECO:0000256" key="10">
    <source>
        <dbReference type="ARBA" id="ARBA00023136"/>
    </source>
</evidence>
<comment type="caution">
    <text evidence="15">The sequence shown here is derived from an EMBL/GenBank/DDBJ whole genome shotgun (WGS) entry which is preliminary data.</text>
</comment>
<evidence type="ECO:0000256" key="1">
    <source>
        <dbReference type="ARBA" id="ARBA00001974"/>
    </source>
</evidence>
<keyword evidence="9" id="KW-0560">Oxidoreductase</keyword>
<dbReference type="OrthoDB" id="23539at2157"/>
<keyword evidence="7" id="KW-0274">FAD</keyword>
<evidence type="ECO:0000259" key="13">
    <source>
        <dbReference type="Pfam" id="PF00890"/>
    </source>
</evidence>
<comment type="cofactor">
    <cofactor evidence="1">
        <name>FAD</name>
        <dbReference type="ChEBI" id="CHEBI:57692"/>
    </cofactor>
</comment>
<organism evidence="15 16">
    <name type="scientific">Halomicrobium mukohataei</name>
    <dbReference type="NCBI Taxonomy" id="57705"/>
    <lineage>
        <taxon>Archaea</taxon>
        <taxon>Methanobacteriati</taxon>
        <taxon>Methanobacteriota</taxon>
        <taxon>Stenosarchaea group</taxon>
        <taxon>Halobacteria</taxon>
        <taxon>Halobacteriales</taxon>
        <taxon>Haloarculaceae</taxon>
        <taxon>Halomicrobium</taxon>
    </lineage>
</organism>
<protein>
    <recommendedName>
        <fullName evidence="4">succinate dehydrogenase</fullName>
        <ecNumber evidence="4">1.3.5.1</ecNumber>
    </recommendedName>
</protein>
<feature type="active site" description="Proton acceptor" evidence="11">
    <location>
        <position position="281"/>
    </location>
</feature>
<evidence type="ECO:0000256" key="8">
    <source>
        <dbReference type="ARBA" id="ARBA00022982"/>
    </source>
</evidence>
<keyword evidence="6" id="KW-0285">Flavoprotein</keyword>
<reference evidence="15" key="1">
    <citation type="submission" date="2019-12" db="EMBL/GenBank/DDBJ databases">
        <title>Whole-genome sequence of Halomicrobium mukohataei pws1.</title>
        <authorList>
            <person name="Verma D.K."/>
            <person name="Gopal K."/>
            <person name="Prasad E.S."/>
        </authorList>
    </citation>
    <scope>NUCLEOTIDE SEQUENCE</scope>
    <source>
        <strain evidence="15">Pws1</strain>
    </source>
</reference>
<dbReference type="SUPFAM" id="SSF56425">
    <property type="entry name" value="Succinate dehydrogenase/fumarate reductase flavoprotein, catalytic domain"/>
    <property type="match status" value="1"/>
</dbReference>
<keyword evidence="5" id="KW-0813">Transport</keyword>
<name>A0A847UDS5_9EURY</name>
<dbReference type="InterPro" id="IPR030664">
    <property type="entry name" value="SdhA/FrdA/AprA"/>
</dbReference>
<dbReference type="AlphaFoldDB" id="A0A847UDS5"/>
<dbReference type="Gene3D" id="3.90.700.10">
    <property type="entry name" value="Succinate dehydrogenase/fumarate reductase flavoprotein, catalytic domain"/>
    <property type="match status" value="1"/>
</dbReference>
<evidence type="ECO:0000256" key="3">
    <source>
        <dbReference type="ARBA" id="ARBA00008040"/>
    </source>
</evidence>
<dbReference type="GO" id="GO:0016020">
    <property type="term" value="C:membrane"/>
    <property type="evidence" value="ECO:0007669"/>
    <property type="project" value="UniProtKB-SubCell"/>
</dbReference>
<dbReference type="Pfam" id="PF00890">
    <property type="entry name" value="FAD_binding_2"/>
    <property type="match status" value="1"/>
</dbReference>
<dbReference type="InterPro" id="IPR037099">
    <property type="entry name" value="Fum_R/Succ_DH_flav-like_C_sf"/>
</dbReference>
<dbReference type="RefSeq" id="WP_170094080.1">
    <property type="nucleotide sequence ID" value="NZ_WOYG01000001.1"/>
</dbReference>